<dbReference type="EMBL" id="CP065425">
    <property type="protein sequence ID" value="QQZ08651.1"/>
    <property type="molecule type" value="Genomic_DNA"/>
</dbReference>
<dbReference type="Proteomes" id="UP000595691">
    <property type="component" value="Chromosome"/>
</dbReference>
<name>A0ABX7E0B3_9BACI</name>
<gene>
    <name evidence="9" type="ORF">I5776_16670</name>
</gene>
<comment type="similarity">
    <text evidence="7">Belongs to the drug/metabolite transporter (DMT) superfamily. Small multidrug resistance (SMR) (TC 2.A.7.1) family.</text>
</comment>
<feature type="transmembrane region" description="Helical" evidence="8">
    <location>
        <begin position="33"/>
        <end position="51"/>
    </location>
</feature>
<dbReference type="InterPro" id="IPR045324">
    <property type="entry name" value="Small_multidrug_res"/>
</dbReference>
<keyword evidence="5 8" id="KW-1133">Transmembrane helix</keyword>
<keyword evidence="6 8" id="KW-0472">Membrane</keyword>
<evidence type="ECO:0000256" key="4">
    <source>
        <dbReference type="ARBA" id="ARBA00022692"/>
    </source>
</evidence>
<dbReference type="PANTHER" id="PTHR30561:SF1">
    <property type="entry name" value="MULTIDRUG TRANSPORTER EMRE"/>
    <property type="match status" value="1"/>
</dbReference>
<sequence length="143" mass="15648">MKSYIFLAISIIGEVFATAMLKMSEGFTNLLPSLAVIIGYGLSFYFISLALKTIPLSLAYAIWSGVGTALTALIGIFIWDELFSTLKLAGILLIIGGVVLLNFSRCKRKGKGTCKLRDNGPYSPLPLLSYFFLSLQKYCSNDN</sequence>
<dbReference type="InterPro" id="IPR000390">
    <property type="entry name" value="Small_drug/metabolite_transptr"/>
</dbReference>
<evidence type="ECO:0000256" key="3">
    <source>
        <dbReference type="ARBA" id="ARBA00022475"/>
    </source>
</evidence>
<proteinExistence type="inferred from homology"/>
<comment type="subcellular location">
    <subcellularLocation>
        <location evidence="1 7">Cell membrane</location>
        <topology evidence="1 7">Multi-pass membrane protein</topology>
    </subcellularLocation>
</comment>
<keyword evidence="2" id="KW-0813">Transport</keyword>
<keyword evidence="10" id="KW-1185">Reference proteome</keyword>
<evidence type="ECO:0000256" key="5">
    <source>
        <dbReference type="ARBA" id="ARBA00022989"/>
    </source>
</evidence>
<evidence type="ECO:0000256" key="7">
    <source>
        <dbReference type="RuleBase" id="RU003942"/>
    </source>
</evidence>
<evidence type="ECO:0000313" key="10">
    <source>
        <dbReference type="Proteomes" id="UP000595691"/>
    </source>
</evidence>
<dbReference type="SUPFAM" id="SSF103481">
    <property type="entry name" value="Multidrug resistance efflux transporter EmrE"/>
    <property type="match status" value="1"/>
</dbReference>
<evidence type="ECO:0000256" key="1">
    <source>
        <dbReference type="ARBA" id="ARBA00004651"/>
    </source>
</evidence>
<evidence type="ECO:0000313" key="9">
    <source>
        <dbReference type="EMBL" id="QQZ08651.1"/>
    </source>
</evidence>
<evidence type="ECO:0000256" key="2">
    <source>
        <dbReference type="ARBA" id="ARBA00022448"/>
    </source>
</evidence>
<dbReference type="Gene3D" id="1.10.3730.20">
    <property type="match status" value="1"/>
</dbReference>
<evidence type="ECO:0000256" key="6">
    <source>
        <dbReference type="ARBA" id="ARBA00023136"/>
    </source>
</evidence>
<keyword evidence="3" id="KW-1003">Cell membrane</keyword>
<evidence type="ECO:0000256" key="8">
    <source>
        <dbReference type="SAM" id="Phobius"/>
    </source>
</evidence>
<dbReference type="PANTHER" id="PTHR30561">
    <property type="entry name" value="SMR FAMILY PROTON-DEPENDENT DRUG EFFLUX TRANSPORTER SUGE"/>
    <property type="match status" value="1"/>
</dbReference>
<dbReference type="Pfam" id="PF00893">
    <property type="entry name" value="Multi_Drug_Res"/>
    <property type="match status" value="1"/>
</dbReference>
<keyword evidence="4 7" id="KW-0812">Transmembrane</keyword>
<protein>
    <submittedName>
        <fullName evidence="9">Multidrug efflux SMR transporter</fullName>
    </submittedName>
</protein>
<accession>A0ABX7E0B3</accession>
<feature type="transmembrane region" description="Helical" evidence="8">
    <location>
        <begin position="58"/>
        <end position="79"/>
    </location>
</feature>
<feature type="transmembrane region" description="Helical" evidence="8">
    <location>
        <begin position="85"/>
        <end position="103"/>
    </location>
</feature>
<reference evidence="9 10" key="1">
    <citation type="submission" date="2020-11" db="EMBL/GenBank/DDBJ databases">
        <title>Taxonomic evaluation of the Bacillus sporothermodurans group of bacteria based on whole genome sequences.</title>
        <authorList>
            <person name="Fiedler G."/>
            <person name="Herbstmann A.-D."/>
            <person name="Doll E."/>
            <person name="Wenning M."/>
            <person name="Brinks E."/>
            <person name="Kabisch J."/>
            <person name="Breitenwieser F."/>
            <person name="Lappann M."/>
            <person name="Boehnlein C."/>
            <person name="Franz C."/>
        </authorList>
    </citation>
    <scope>NUCLEOTIDE SEQUENCE [LARGE SCALE GENOMIC DNA]</scope>
    <source>
        <strain evidence="9 10">JCM 19841</strain>
    </source>
</reference>
<dbReference type="InterPro" id="IPR037185">
    <property type="entry name" value="EmrE-like"/>
</dbReference>
<organism evidence="9 10">
    <name type="scientific">Heyndrickxia vini</name>
    <dbReference type="NCBI Taxonomy" id="1476025"/>
    <lineage>
        <taxon>Bacteria</taxon>
        <taxon>Bacillati</taxon>
        <taxon>Bacillota</taxon>
        <taxon>Bacilli</taxon>
        <taxon>Bacillales</taxon>
        <taxon>Bacillaceae</taxon>
        <taxon>Heyndrickxia</taxon>
    </lineage>
</organism>